<protein>
    <submittedName>
        <fullName evidence="2">Uncharacterized protein</fullName>
    </submittedName>
</protein>
<accession>A0A9P8Q3W4</accession>
<comment type="caution">
    <text evidence="2">The sequence shown here is derived from an EMBL/GenBank/DDBJ whole genome shotgun (WGS) entry which is preliminary data.</text>
</comment>
<evidence type="ECO:0000313" key="2">
    <source>
        <dbReference type="EMBL" id="KAH3682695.1"/>
    </source>
</evidence>
<dbReference type="AlphaFoldDB" id="A0A9P8Q3W4"/>
<name>A0A9P8Q3W4_WICPI</name>
<evidence type="ECO:0000313" key="3">
    <source>
        <dbReference type="Proteomes" id="UP000774326"/>
    </source>
</evidence>
<dbReference type="EMBL" id="JAEUBG010003501">
    <property type="protein sequence ID" value="KAH3682695.1"/>
    <property type="molecule type" value="Genomic_DNA"/>
</dbReference>
<keyword evidence="3" id="KW-1185">Reference proteome</keyword>
<dbReference type="Proteomes" id="UP000774326">
    <property type="component" value="Unassembled WGS sequence"/>
</dbReference>
<proteinExistence type="predicted"/>
<gene>
    <name evidence="2" type="ORF">WICPIJ_006337</name>
</gene>
<organism evidence="2 3">
    <name type="scientific">Wickerhamomyces pijperi</name>
    <name type="common">Yeast</name>
    <name type="synonym">Pichia pijperi</name>
    <dbReference type="NCBI Taxonomy" id="599730"/>
    <lineage>
        <taxon>Eukaryota</taxon>
        <taxon>Fungi</taxon>
        <taxon>Dikarya</taxon>
        <taxon>Ascomycota</taxon>
        <taxon>Saccharomycotina</taxon>
        <taxon>Saccharomycetes</taxon>
        <taxon>Phaffomycetales</taxon>
        <taxon>Wickerhamomycetaceae</taxon>
        <taxon>Wickerhamomyces</taxon>
    </lineage>
</organism>
<sequence>MRLEFRPKSSSSSSPASSSASLKKSSPSTTLNDIITTTTKFIPRPTSSLEAHFHSLSGVKPSSRFTALSSSDSYKKYVDDETF</sequence>
<feature type="compositionally biased region" description="Low complexity" evidence="1">
    <location>
        <begin position="9"/>
        <end position="36"/>
    </location>
</feature>
<feature type="region of interest" description="Disordered" evidence="1">
    <location>
        <begin position="1"/>
        <end position="36"/>
    </location>
</feature>
<evidence type="ECO:0000256" key="1">
    <source>
        <dbReference type="SAM" id="MobiDB-lite"/>
    </source>
</evidence>
<reference evidence="2" key="2">
    <citation type="submission" date="2021-01" db="EMBL/GenBank/DDBJ databases">
        <authorList>
            <person name="Schikora-Tamarit M.A."/>
        </authorList>
    </citation>
    <scope>NUCLEOTIDE SEQUENCE</scope>
    <source>
        <strain evidence="2">CBS2887</strain>
    </source>
</reference>
<reference evidence="2" key="1">
    <citation type="journal article" date="2021" name="Open Biol.">
        <title>Shared evolutionary footprints suggest mitochondrial oxidative damage underlies multiple complex I losses in fungi.</title>
        <authorList>
            <person name="Schikora-Tamarit M.A."/>
            <person name="Marcet-Houben M."/>
            <person name="Nosek J."/>
            <person name="Gabaldon T."/>
        </authorList>
    </citation>
    <scope>NUCLEOTIDE SEQUENCE</scope>
    <source>
        <strain evidence="2">CBS2887</strain>
    </source>
</reference>